<dbReference type="PROSITE" id="PS00211">
    <property type="entry name" value="ABC_TRANSPORTER_1"/>
    <property type="match status" value="1"/>
</dbReference>
<dbReference type="GO" id="GO:0005524">
    <property type="term" value="F:ATP binding"/>
    <property type="evidence" value="ECO:0007669"/>
    <property type="project" value="UniProtKB-KW"/>
</dbReference>
<dbReference type="EMBL" id="LBPR01000013">
    <property type="protein sequence ID" value="KKP61430.1"/>
    <property type="molecule type" value="Genomic_DNA"/>
</dbReference>
<dbReference type="InterPro" id="IPR003439">
    <property type="entry name" value="ABC_transporter-like_ATP-bd"/>
</dbReference>
<dbReference type="PROSITE" id="PS50893">
    <property type="entry name" value="ABC_TRANSPORTER_2"/>
    <property type="match status" value="1"/>
</dbReference>
<evidence type="ECO:0000256" key="1">
    <source>
        <dbReference type="ARBA" id="ARBA00005417"/>
    </source>
</evidence>
<dbReference type="InterPro" id="IPR027417">
    <property type="entry name" value="P-loop_NTPase"/>
</dbReference>
<dbReference type="SUPFAM" id="SSF52540">
    <property type="entry name" value="P-loop containing nucleoside triphosphate hydrolases"/>
    <property type="match status" value="1"/>
</dbReference>
<dbReference type="AlphaFoldDB" id="A0A0G0DDT5"/>
<sequence length="239" mass="26655">MVDGRGTGGNRKIKMINFDKVTKKFPLGNTALSDISFEIDDNQFVFLVGQSGAGKTTILKMITQEIKPTSGSIIVDDFDVTDKNFSQKIDLRRKIGVIFQDFKVLVDKNIFENVAVSLKVIGTDQSEIKTEVKRALELVGLSKKEFVFPVQLSAGELQRVAIARAIVGNRDIIIADEPTGNLDPKTAWDIMKIFKKLEGKRTVIIATHNTDIVNSFQKRVLVLKEGKIIKDQRKGGYEL</sequence>
<gene>
    <name evidence="5" type="ORF">UR56_C0013G0010</name>
</gene>
<dbReference type="GO" id="GO:0022857">
    <property type="term" value="F:transmembrane transporter activity"/>
    <property type="evidence" value="ECO:0007669"/>
    <property type="project" value="TreeGrafter"/>
</dbReference>
<keyword evidence="5" id="KW-0132">Cell division</keyword>
<dbReference type="PANTHER" id="PTHR24220">
    <property type="entry name" value="IMPORT ATP-BINDING PROTEIN"/>
    <property type="match status" value="1"/>
</dbReference>
<accession>A0A0G0DDT5</accession>
<dbReference type="FunFam" id="3.40.50.300:FF:000056">
    <property type="entry name" value="Cell division ATP-binding protein FtsE"/>
    <property type="match status" value="1"/>
</dbReference>
<dbReference type="PANTHER" id="PTHR24220:SF470">
    <property type="entry name" value="CELL DIVISION ATP-BINDING PROTEIN FTSE"/>
    <property type="match status" value="1"/>
</dbReference>
<proteinExistence type="inferred from homology"/>
<evidence type="ECO:0000259" key="4">
    <source>
        <dbReference type="PROSITE" id="PS50893"/>
    </source>
</evidence>
<dbReference type="PATRIC" id="fig|1618484.3.peg.484"/>
<evidence type="ECO:0000313" key="6">
    <source>
        <dbReference type="Proteomes" id="UP000034004"/>
    </source>
</evidence>
<comment type="caution">
    <text evidence="5">The sequence shown here is derived from an EMBL/GenBank/DDBJ whole genome shotgun (WGS) entry which is preliminary data.</text>
</comment>
<dbReference type="Gene3D" id="3.40.50.300">
    <property type="entry name" value="P-loop containing nucleotide triphosphate hydrolases"/>
    <property type="match status" value="1"/>
</dbReference>
<comment type="similarity">
    <text evidence="1">Belongs to the ABC transporter superfamily.</text>
</comment>
<dbReference type="GO" id="GO:0005886">
    <property type="term" value="C:plasma membrane"/>
    <property type="evidence" value="ECO:0007669"/>
    <property type="project" value="UniProtKB-ARBA"/>
</dbReference>
<dbReference type="InterPro" id="IPR015854">
    <property type="entry name" value="ABC_transpr_LolD-like"/>
</dbReference>
<keyword evidence="2" id="KW-0547">Nucleotide-binding</keyword>
<dbReference type="SMART" id="SM00382">
    <property type="entry name" value="AAA"/>
    <property type="match status" value="1"/>
</dbReference>
<name>A0A0G0DDT5_9BACT</name>
<dbReference type="InterPro" id="IPR003593">
    <property type="entry name" value="AAA+_ATPase"/>
</dbReference>
<dbReference type="GO" id="GO:0051301">
    <property type="term" value="P:cell division"/>
    <property type="evidence" value="ECO:0007669"/>
    <property type="project" value="UniProtKB-KW"/>
</dbReference>
<dbReference type="InterPro" id="IPR017871">
    <property type="entry name" value="ABC_transporter-like_CS"/>
</dbReference>
<dbReference type="Proteomes" id="UP000034004">
    <property type="component" value="Unassembled WGS sequence"/>
</dbReference>
<evidence type="ECO:0000256" key="3">
    <source>
        <dbReference type="ARBA" id="ARBA00022840"/>
    </source>
</evidence>
<keyword evidence="3 5" id="KW-0067">ATP-binding</keyword>
<dbReference type="STRING" id="1618484.UR56_C0013G0010"/>
<keyword evidence="5" id="KW-0131">Cell cycle</keyword>
<feature type="domain" description="ABC transporter" evidence="4">
    <location>
        <begin position="16"/>
        <end position="239"/>
    </location>
</feature>
<evidence type="ECO:0000313" key="5">
    <source>
        <dbReference type="EMBL" id="KKP61430.1"/>
    </source>
</evidence>
<reference evidence="5 6" key="1">
    <citation type="journal article" date="2015" name="Nature">
        <title>rRNA introns, odd ribosomes, and small enigmatic genomes across a large radiation of phyla.</title>
        <authorList>
            <person name="Brown C.T."/>
            <person name="Hug L.A."/>
            <person name="Thomas B.C."/>
            <person name="Sharon I."/>
            <person name="Castelle C.J."/>
            <person name="Singh A."/>
            <person name="Wilkins M.J."/>
            <person name="Williams K.H."/>
            <person name="Banfield J.F."/>
        </authorList>
    </citation>
    <scope>NUCLEOTIDE SEQUENCE [LARGE SCALE GENOMIC DNA]</scope>
</reference>
<organism evidence="5 6">
    <name type="scientific">Candidatus Roizmanbacteria bacterium GW2011_GWC2_34_23</name>
    <dbReference type="NCBI Taxonomy" id="1618484"/>
    <lineage>
        <taxon>Bacteria</taxon>
        <taxon>Candidatus Roizmaniibacteriota</taxon>
    </lineage>
</organism>
<dbReference type="Pfam" id="PF00005">
    <property type="entry name" value="ABC_tran"/>
    <property type="match status" value="1"/>
</dbReference>
<dbReference type="GO" id="GO:0016887">
    <property type="term" value="F:ATP hydrolysis activity"/>
    <property type="evidence" value="ECO:0007669"/>
    <property type="project" value="InterPro"/>
</dbReference>
<evidence type="ECO:0000256" key="2">
    <source>
        <dbReference type="ARBA" id="ARBA00022741"/>
    </source>
</evidence>
<protein>
    <submittedName>
        <fullName evidence="5">Cell division ATP-binding protein FtsE</fullName>
    </submittedName>
</protein>